<accession>A0ACB9A7H7</accession>
<reference evidence="1 2" key="2">
    <citation type="journal article" date="2022" name="Mol. Ecol. Resour.">
        <title>The genomes of chicory, endive, great burdock and yacon provide insights into Asteraceae paleo-polyploidization history and plant inulin production.</title>
        <authorList>
            <person name="Fan W."/>
            <person name="Wang S."/>
            <person name="Wang H."/>
            <person name="Wang A."/>
            <person name="Jiang F."/>
            <person name="Liu H."/>
            <person name="Zhao H."/>
            <person name="Xu D."/>
            <person name="Zhang Y."/>
        </authorList>
    </citation>
    <scope>NUCLEOTIDE SEQUENCE [LARGE SCALE GENOMIC DNA]</scope>
    <source>
        <strain evidence="2">cv. Yunnan</strain>
        <tissue evidence="1">Leaves</tissue>
    </source>
</reference>
<organism evidence="1 2">
    <name type="scientific">Smallanthus sonchifolius</name>
    <dbReference type="NCBI Taxonomy" id="185202"/>
    <lineage>
        <taxon>Eukaryota</taxon>
        <taxon>Viridiplantae</taxon>
        <taxon>Streptophyta</taxon>
        <taxon>Embryophyta</taxon>
        <taxon>Tracheophyta</taxon>
        <taxon>Spermatophyta</taxon>
        <taxon>Magnoliopsida</taxon>
        <taxon>eudicotyledons</taxon>
        <taxon>Gunneridae</taxon>
        <taxon>Pentapetalae</taxon>
        <taxon>asterids</taxon>
        <taxon>campanulids</taxon>
        <taxon>Asterales</taxon>
        <taxon>Asteraceae</taxon>
        <taxon>Asteroideae</taxon>
        <taxon>Heliantheae alliance</taxon>
        <taxon>Millerieae</taxon>
        <taxon>Smallanthus</taxon>
    </lineage>
</organism>
<protein>
    <submittedName>
        <fullName evidence="1">Uncharacterized protein</fullName>
    </submittedName>
</protein>
<reference evidence="2" key="1">
    <citation type="journal article" date="2022" name="Mol. Ecol. Resour.">
        <title>The genomes of chicory, endive, great burdock and yacon provide insights into Asteraceae palaeo-polyploidization history and plant inulin production.</title>
        <authorList>
            <person name="Fan W."/>
            <person name="Wang S."/>
            <person name="Wang H."/>
            <person name="Wang A."/>
            <person name="Jiang F."/>
            <person name="Liu H."/>
            <person name="Zhao H."/>
            <person name="Xu D."/>
            <person name="Zhang Y."/>
        </authorList>
    </citation>
    <scope>NUCLEOTIDE SEQUENCE [LARGE SCALE GENOMIC DNA]</scope>
    <source>
        <strain evidence="2">cv. Yunnan</strain>
    </source>
</reference>
<keyword evidence="2" id="KW-1185">Reference proteome</keyword>
<gene>
    <name evidence="1" type="ORF">L1987_75947</name>
</gene>
<dbReference type="EMBL" id="CM042042">
    <property type="protein sequence ID" value="KAI3705706.1"/>
    <property type="molecule type" value="Genomic_DNA"/>
</dbReference>
<dbReference type="Proteomes" id="UP001056120">
    <property type="component" value="Linkage Group LG25"/>
</dbReference>
<proteinExistence type="predicted"/>
<sequence length="99" mass="11675">MDLVFYVYFVDKYVTKQSYIKLDSHDKFHLMLSMYEVEKELTVYATTKNNLETSLINQRGRVDVDDEPHGDVEPCGEEESEYSLSDESYHSRYSTDNEL</sequence>
<name>A0ACB9A7H7_9ASTR</name>
<comment type="caution">
    <text evidence="1">The sequence shown here is derived from an EMBL/GenBank/DDBJ whole genome shotgun (WGS) entry which is preliminary data.</text>
</comment>
<evidence type="ECO:0000313" key="2">
    <source>
        <dbReference type="Proteomes" id="UP001056120"/>
    </source>
</evidence>
<evidence type="ECO:0000313" key="1">
    <source>
        <dbReference type="EMBL" id="KAI3705706.1"/>
    </source>
</evidence>